<dbReference type="EMBL" id="BMAW01020911">
    <property type="protein sequence ID" value="GFT70704.1"/>
    <property type="molecule type" value="Genomic_DNA"/>
</dbReference>
<evidence type="ECO:0000313" key="2">
    <source>
        <dbReference type="Proteomes" id="UP000887013"/>
    </source>
</evidence>
<comment type="caution">
    <text evidence="1">The sequence shown here is derived from an EMBL/GenBank/DDBJ whole genome shotgun (WGS) entry which is preliminary data.</text>
</comment>
<accession>A0A8X6PIW2</accession>
<dbReference type="Proteomes" id="UP000887013">
    <property type="component" value="Unassembled WGS sequence"/>
</dbReference>
<sequence>MPQNSHSLTEINFTSTAPYSSPSLRELSLSVEIPPPNFIQNRGAEELSVFAIRIFCTTREIQSQSSFRDFEFPLFCILPAGCLSVVSPWVTRIVTEVIFHRNIPDYYLGFESQVRLLISVVDDSLKQIVVVAIGIRQDVVVR</sequence>
<evidence type="ECO:0000313" key="1">
    <source>
        <dbReference type="EMBL" id="GFT70704.1"/>
    </source>
</evidence>
<name>A0A8X6PIW2_NEPPI</name>
<gene>
    <name evidence="1" type="ORF">NPIL_301761</name>
</gene>
<reference evidence="1" key="1">
    <citation type="submission" date="2020-08" db="EMBL/GenBank/DDBJ databases">
        <title>Multicomponent nature underlies the extraordinary mechanical properties of spider dragline silk.</title>
        <authorList>
            <person name="Kono N."/>
            <person name="Nakamura H."/>
            <person name="Mori M."/>
            <person name="Yoshida Y."/>
            <person name="Ohtoshi R."/>
            <person name="Malay A.D."/>
            <person name="Moran D.A.P."/>
            <person name="Tomita M."/>
            <person name="Numata K."/>
            <person name="Arakawa K."/>
        </authorList>
    </citation>
    <scope>NUCLEOTIDE SEQUENCE</scope>
</reference>
<keyword evidence="2" id="KW-1185">Reference proteome</keyword>
<dbReference type="AlphaFoldDB" id="A0A8X6PIW2"/>
<protein>
    <submittedName>
        <fullName evidence="1">Uncharacterized protein</fullName>
    </submittedName>
</protein>
<organism evidence="1 2">
    <name type="scientific">Nephila pilipes</name>
    <name type="common">Giant wood spider</name>
    <name type="synonym">Nephila maculata</name>
    <dbReference type="NCBI Taxonomy" id="299642"/>
    <lineage>
        <taxon>Eukaryota</taxon>
        <taxon>Metazoa</taxon>
        <taxon>Ecdysozoa</taxon>
        <taxon>Arthropoda</taxon>
        <taxon>Chelicerata</taxon>
        <taxon>Arachnida</taxon>
        <taxon>Araneae</taxon>
        <taxon>Araneomorphae</taxon>
        <taxon>Entelegynae</taxon>
        <taxon>Araneoidea</taxon>
        <taxon>Nephilidae</taxon>
        <taxon>Nephila</taxon>
    </lineage>
</organism>
<proteinExistence type="predicted"/>